<reference evidence="4" key="1">
    <citation type="submission" date="2016-10" db="EMBL/GenBank/DDBJ databases">
        <authorList>
            <person name="Varghese N."/>
            <person name="Submissions S."/>
        </authorList>
    </citation>
    <scope>NUCLEOTIDE SEQUENCE [LARGE SCALE GENOMIC DNA]</scope>
    <source>
        <strain evidence="4">AAP</strain>
    </source>
</reference>
<proteinExistence type="inferred from homology"/>
<dbReference type="OrthoDB" id="9802991at2"/>
<dbReference type="CDD" id="cd07712">
    <property type="entry name" value="MBLAC2-like_MBL-fold"/>
    <property type="match status" value="1"/>
</dbReference>
<organism evidence="3 4">
    <name type="scientific">Franzmannia pantelleriensis</name>
    <dbReference type="NCBI Taxonomy" id="48727"/>
    <lineage>
        <taxon>Bacteria</taxon>
        <taxon>Pseudomonadati</taxon>
        <taxon>Pseudomonadota</taxon>
        <taxon>Gammaproteobacteria</taxon>
        <taxon>Oceanospirillales</taxon>
        <taxon>Halomonadaceae</taxon>
        <taxon>Franzmannia</taxon>
    </lineage>
</organism>
<dbReference type="Gene3D" id="3.60.15.10">
    <property type="entry name" value="Ribonuclease Z/Hydroxyacylglutathione hydrolase-like"/>
    <property type="match status" value="1"/>
</dbReference>
<dbReference type="EMBL" id="FNGH01000005">
    <property type="protein sequence ID" value="SDL59612.1"/>
    <property type="molecule type" value="Genomic_DNA"/>
</dbReference>
<dbReference type="PANTHER" id="PTHR42951:SF4">
    <property type="entry name" value="ACYL-COENZYME A THIOESTERASE MBLAC2"/>
    <property type="match status" value="1"/>
</dbReference>
<protein>
    <submittedName>
        <fullName evidence="3">Glyoxylase, beta-lactamase superfamily II</fullName>
    </submittedName>
</protein>
<evidence type="ECO:0000259" key="2">
    <source>
        <dbReference type="SMART" id="SM00849"/>
    </source>
</evidence>
<keyword evidence="4" id="KW-1185">Reference proteome</keyword>
<dbReference type="GO" id="GO:0017001">
    <property type="term" value="P:antibiotic catabolic process"/>
    <property type="evidence" value="ECO:0007669"/>
    <property type="project" value="UniProtKB-ARBA"/>
</dbReference>
<dbReference type="SMART" id="SM00849">
    <property type="entry name" value="Lactamase_B"/>
    <property type="match status" value="1"/>
</dbReference>
<evidence type="ECO:0000313" key="4">
    <source>
        <dbReference type="Proteomes" id="UP000199107"/>
    </source>
</evidence>
<dbReference type="Proteomes" id="UP000199107">
    <property type="component" value="Unassembled WGS sequence"/>
</dbReference>
<dbReference type="RefSeq" id="WP_089658053.1">
    <property type="nucleotide sequence ID" value="NZ_FNGH01000005.1"/>
</dbReference>
<dbReference type="Pfam" id="PF00753">
    <property type="entry name" value="Lactamase_B"/>
    <property type="match status" value="1"/>
</dbReference>
<evidence type="ECO:0000313" key="3">
    <source>
        <dbReference type="EMBL" id="SDL59612.1"/>
    </source>
</evidence>
<accession>A0A1G9LCA8</accession>
<comment type="similarity">
    <text evidence="1">Belongs to the metallo-beta-lactamase superfamily. Class-B beta-lactamase family.</text>
</comment>
<feature type="domain" description="Metallo-beta-lactamase" evidence="2">
    <location>
        <begin position="33"/>
        <end position="221"/>
    </location>
</feature>
<dbReference type="InterPro" id="IPR036866">
    <property type="entry name" value="RibonucZ/Hydroxyglut_hydro"/>
</dbReference>
<dbReference type="AlphaFoldDB" id="A0A1G9LCA8"/>
<sequence length="245" mass="27756">MSQRARPEEWYATQTVGDDVTHIEEPFIQAFYRCNIWHVRGRDRDMLVDSGMGVVSLREWVPLVTERPLTAVASHTHFDHIGCHHEFEDRVVHRAEADILASPGRRATLADPYVSEAIFDRLPPLPFAATTYAVKAAPATRQVEDGDVIDLGDRVFEVIHTPGHSPGGIALWEARSGILFTGDIVYDGPLIEDTYHANAADYERSMRRLYDLPLRVVHGGHFPSYGRERHRQIIHAWLEGKEGCR</sequence>
<evidence type="ECO:0000256" key="1">
    <source>
        <dbReference type="ARBA" id="ARBA00005250"/>
    </source>
</evidence>
<gene>
    <name evidence="3" type="ORF">SAMN05192555_105229</name>
</gene>
<dbReference type="STRING" id="48727.SAMN05192555_105229"/>
<dbReference type="SUPFAM" id="SSF56281">
    <property type="entry name" value="Metallo-hydrolase/oxidoreductase"/>
    <property type="match status" value="1"/>
</dbReference>
<dbReference type="InterPro" id="IPR050855">
    <property type="entry name" value="NDM-1-like"/>
</dbReference>
<dbReference type="InterPro" id="IPR001279">
    <property type="entry name" value="Metallo-B-lactamas"/>
</dbReference>
<dbReference type="PANTHER" id="PTHR42951">
    <property type="entry name" value="METALLO-BETA-LACTAMASE DOMAIN-CONTAINING"/>
    <property type="match status" value="1"/>
</dbReference>
<name>A0A1G9LCA8_9GAMM</name>